<comment type="caution">
    <text evidence="2">The sequence shown here is derived from an EMBL/GenBank/DDBJ whole genome shotgun (WGS) entry which is preliminary data.</text>
</comment>
<dbReference type="GO" id="GO:0016491">
    <property type="term" value="F:oxidoreductase activity"/>
    <property type="evidence" value="ECO:0007669"/>
    <property type="project" value="InterPro"/>
</dbReference>
<dbReference type="EMBL" id="JAHGAV010003149">
    <property type="protein sequence ID" value="KAG6920970.1"/>
    <property type="molecule type" value="Genomic_DNA"/>
</dbReference>
<dbReference type="Pfam" id="PF00171">
    <property type="entry name" value="Aldedh"/>
    <property type="match status" value="1"/>
</dbReference>
<evidence type="ECO:0000259" key="1">
    <source>
        <dbReference type="Pfam" id="PF00171"/>
    </source>
</evidence>
<dbReference type="InterPro" id="IPR015590">
    <property type="entry name" value="Aldehyde_DH_dom"/>
</dbReference>
<reference evidence="2 3" key="1">
    <citation type="journal article" date="2020" name="G3 (Bethesda)">
        <title>Draft Genome of the Common Snapping Turtle, Chelydra serpentina, a Model for Phenotypic Plasticity in Reptiles.</title>
        <authorList>
            <person name="Das D."/>
            <person name="Singh S.K."/>
            <person name="Bierstedt J."/>
            <person name="Erickson A."/>
            <person name="Galli G.L.J."/>
            <person name="Crossley D.A. 2nd"/>
            <person name="Rhen T."/>
        </authorList>
    </citation>
    <scope>NUCLEOTIDE SEQUENCE [LARGE SCALE GENOMIC DNA]</scope>
    <source>
        <strain evidence="2">KW</strain>
    </source>
</reference>
<dbReference type="InterPro" id="IPR016162">
    <property type="entry name" value="Ald_DH_N"/>
</dbReference>
<accession>A0A8T1RWJ7</accession>
<proteinExistence type="predicted"/>
<keyword evidence="3" id="KW-1185">Reference proteome</keyword>
<organism evidence="2 3">
    <name type="scientific">Chelydra serpentina</name>
    <name type="common">Snapping turtle</name>
    <name type="synonym">Testudo serpentina</name>
    <dbReference type="NCBI Taxonomy" id="8475"/>
    <lineage>
        <taxon>Eukaryota</taxon>
        <taxon>Metazoa</taxon>
        <taxon>Chordata</taxon>
        <taxon>Craniata</taxon>
        <taxon>Vertebrata</taxon>
        <taxon>Euteleostomi</taxon>
        <taxon>Archelosauria</taxon>
        <taxon>Testudinata</taxon>
        <taxon>Testudines</taxon>
        <taxon>Cryptodira</taxon>
        <taxon>Durocryptodira</taxon>
        <taxon>Americhelydia</taxon>
        <taxon>Chelydroidea</taxon>
        <taxon>Chelydridae</taxon>
        <taxon>Chelydra</taxon>
    </lineage>
</organism>
<dbReference type="OrthoDB" id="310895at2759"/>
<gene>
    <name evidence="2" type="primary">ALDH16A1</name>
    <name evidence="2" type="ORF">G0U57_011893</name>
</gene>
<dbReference type="InterPro" id="IPR016161">
    <property type="entry name" value="Ald_DH/histidinol_DH"/>
</dbReference>
<dbReference type="SUPFAM" id="SSF53720">
    <property type="entry name" value="ALDH-like"/>
    <property type="match status" value="1"/>
</dbReference>
<dbReference type="PANTHER" id="PTHR11699">
    <property type="entry name" value="ALDEHYDE DEHYDROGENASE-RELATED"/>
    <property type="match status" value="1"/>
</dbReference>
<dbReference type="Gene3D" id="3.40.605.10">
    <property type="entry name" value="Aldehyde Dehydrogenase, Chain A, domain 1"/>
    <property type="match status" value="1"/>
</dbReference>
<feature type="non-terminal residue" evidence="2">
    <location>
        <position position="1"/>
    </location>
</feature>
<evidence type="ECO:0000313" key="2">
    <source>
        <dbReference type="EMBL" id="KAG6920970.1"/>
    </source>
</evidence>
<protein>
    <submittedName>
        <fullName evidence="2">Aldehyde dehydrogenase 16 family member A1</fullName>
    </submittedName>
</protein>
<evidence type="ECO:0000313" key="3">
    <source>
        <dbReference type="Proteomes" id="UP000765507"/>
    </source>
</evidence>
<name>A0A8T1RWJ7_CHESE</name>
<feature type="domain" description="Aldehyde dehydrogenase" evidence="1">
    <location>
        <begin position="2"/>
        <end position="135"/>
    </location>
</feature>
<dbReference type="Proteomes" id="UP000765507">
    <property type="component" value="Unassembled WGS sequence"/>
</dbReference>
<dbReference type="AlphaFoldDB" id="A0A8T1RWJ7"/>
<sequence length="136" mass="13916">MALLESLGTGKPIGEARDRDLPLVVRHFYHHAGWAQLMGTEMGGWKPLGVVAAVVTWNSPLLPLVWKICPALAMGNTVVLVPPPRAPLSALLLAELGAQAGLPPGVLNVLTGEGALAEGLAAHPGVDAVAVAGSVE</sequence>